<accession>A0A9P3GHK7</accession>
<dbReference type="SUPFAM" id="SSF49899">
    <property type="entry name" value="Concanavalin A-like lectins/glucanases"/>
    <property type="match status" value="1"/>
</dbReference>
<evidence type="ECO:0000259" key="1">
    <source>
        <dbReference type="PROSITE" id="PS51762"/>
    </source>
</evidence>
<name>A0A9P3GHK7_9APHY</name>
<organism evidence="2 3">
    <name type="scientific">Phanerochaete sordida</name>
    <dbReference type="NCBI Taxonomy" id="48140"/>
    <lineage>
        <taxon>Eukaryota</taxon>
        <taxon>Fungi</taxon>
        <taxon>Dikarya</taxon>
        <taxon>Basidiomycota</taxon>
        <taxon>Agaricomycotina</taxon>
        <taxon>Agaricomycetes</taxon>
        <taxon>Polyporales</taxon>
        <taxon>Phanerochaetaceae</taxon>
        <taxon>Phanerochaete</taxon>
    </lineage>
</organism>
<gene>
    <name evidence="2" type="ORF">PsYK624_106090</name>
</gene>
<dbReference type="PROSITE" id="PS51762">
    <property type="entry name" value="GH16_2"/>
    <property type="match status" value="1"/>
</dbReference>
<dbReference type="Proteomes" id="UP000703269">
    <property type="component" value="Unassembled WGS sequence"/>
</dbReference>
<dbReference type="InterPro" id="IPR000757">
    <property type="entry name" value="Beta-glucanase-like"/>
</dbReference>
<reference evidence="2 3" key="1">
    <citation type="submission" date="2021-08" db="EMBL/GenBank/DDBJ databases">
        <title>Draft Genome Sequence of Phanerochaete sordida strain YK-624.</title>
        <authorList>
            <person name="Mori T."/>
            <person name="Dohra H."/>
            <person name="Suzuki T."/>
            <person name="Kawagishi H."/>
            <person name="Hirai H."/>
        </authorList>
    </citation>
    <scope>NUCLEOTIDE SEQUENCE [LARGE SCALE GENOMIC DNA]</scope>
    <source>
        <strain evidence="2 3">YK-624</strain>
    </source>
</reference>
<feature type="domain" description="GH16" evidence="1">
    <location>
        <begin position="38"/>
        <end position="334"/>
    </location>
</feature>
<protein>
    <submittedName>
        <fullName evidence="2">Glycoside hydrolase family 16 protein</fullName>
    </submittedName>
</protein>
<proteinExistence type="predicted"/>
<dbReference type="InterPro" id="IPR050546">
    <property type="entry name" value="Glycosyl_Hydrlase_16"/>
</dbReference>
<dbReference type="Gene3D" id="2.60.120.200">
    <property type="match status" value="1"/>
</dbReference>
<keyword evidence="3" id="KW-1185">Reference proteome</keyword>
<dbReference type="OrthoDB" id="192832at2759"/>
<comment type="caution">
    <text evidence="2">The sequence shown here is derived from an EMBL/GenBank/DDBJ whole genome shotgun (WGS) entry which is preliminary data.</text>
</comment>
<dbReference type="EMBL" id="BPQB01000040">
    <property type="protein sequence ID" value="GJE94439.1"/>
    <property type="molecule type" value="Genomic_DNA"/>
</dbReference>
<keyword evidence="2" id="KW-0378">Hydrolase</keyword>
<dbReference type="Pfam" id="PF26113">
    <property type="entry name" value="GH16_XgeA"/>
    <property type="match status" value="1"/>
</dbReference>
<dbReference type="GO" id="GO:0004553">
    <property type="term" value="F:hydrolase activity, hydrolyzing O-glycosyl compounds"/>
    <property type="evidence" value="ECO:0007669"/>
    <property type="project" value="InterPro"/>
</dbReference>
<dbReference type="CDD" id="cd02181">
    <property type="entry name" value="GH16_fungal_Lam16A_glucanase"/>
    <property type="match status" value="1"/>
</dbReference>
<dbReference type="PANTHER" id="PTHR10963">
    <property type="entry name" value="GLYCOSYL HYDROLASE-RELATED"/>
    <property type="match status" value="1"/>
</dbReference>
<dbReference type="PANTHER" id="PTHR10963:SF24">
    <property type="entry name" value="GLYCOSIDASE C21B10.07-RELATED"/>
    <property type="match status" value="1"/>
</dbReference>
<evidence type="ECO:0000313" key="3">
    <source>
        <dbReference type="Proteomes" id="UP000703269"/>
    </source>
</evidence>
<dbReference type="GO" id="GO:0009251">
    <property type="term" value="P:glucan catabolic process"/>
    <property type="evidence" value="ECO:0007669"/>
    <property type="project" value="TreeGrafter"/>
</dbReference>
<dbReference type="InterPro" id="IPR013320">
    <property type="entry name" value="ConA-like_dom_sf"/>
</dbReference>
<dbReference type="AlphaFoldDB" id="A0A9P3GHK7"/>
<evidence type="ECO:0000313" key="2">
    <source>
        <dbReference type="EMBL" id="GJE94439.1"/>
    </source>
</evidence>
<sequence>MKSASTAAAPVRKQLPPVLATTCFFVFAALLFLRPYLNVSLGSPYRHVDDPYQHATTFALKDKYVGYDFYNGFQWETFDDPTHGCVNYVDQDTAKRNNLTQATDSKFFMRADTSKQVGPNDRGRDSVRISSWAAYEDSVIVLDVQHMPEGCGTWPAFWTLSQKGPWPAGGEIDILEGVNNQGANIITLHTNPYCTMPQSRFQSGVTESTNCDAAANFNQGCGTRSTDGFSYGALFNGAGGGYYVMARTPDTGIRVWFWRRDDPTVPPAVAQKGLLNSVLGDTPVITPDPSWGPPHAFFPFGDFCDYSSHFDAHIMVFDLTFCGDWAGSDFTFSGCGNSCNDFVNNNPDEFDKAYWEINSLHVFTPQSQQ</sequence>